<feature type="region of interest" description="Disordered" evidence="10">
    <location>
        <begin position="1037"/>
        <end position="1060"/>
    </location>
</feature>
<dbReference type="SUPFAM" id="SSF82714">
    <property type="entry name" value="Multidrug efflux transporter AcrB TolC docking domain, DN and DC subdomains"/>
    <property type="match status" value="2"/>
</dbReference>
<comment type="caution">
    <text evidence="9">Lacks conserved residue(s) required for the propagation of feature annotation.</text>
</comment>
<protein>
    <recommendedName>
        <fullName evidence="9">Efflux pump membrane transporter</fullName>
    </recommendedName>
</protein>
<evidence type="ECO:0000256" key="5">
    <source>
        <dbReference type="ARBA" id="ARBA00022519"/>
    </source>
</evidence>
<feature type="transmembrane region" description="Helical" evidence="9">
    <location>
        <begin position="869"/>
        <end position="888"/>
    </location>
</feature>
<evidence type="ECO:0000256" key="10">
    <source>
        <dbReference type="SAM" id="MobiDB-lite"/>
    </source>
</evidence>
<feature type="transmembrane region" description="Helical" evidence="9">
    <location>
        <begin position="895"/>
        <end position="915"/>
    </location>
</feature>
<feature type="transmembrane region" description="Helical" evidence="9">
    <location>
        <begin position="921"/>
        <end position="944"/>
    </location>
</feature>
<keyword evidence="3 9" id="KW-0813">Transport</keyword>
<dbReference type="InterPro" id="IPR004764">
    <property type="entry name" value="MdtF-like"/>
</dbReference>
<dbReference type="Pfam" id="PF00873">
    <property type="entry name" value="ACR_tran"/>
    <property type="match status" value="1"/>
</dbReference>
<feature type="transmembrane region" description="Helical" evidence="9">
    <location>
        <begin position="479"/>
        <end position="498"/>
    </location>
</feature>
<feature type="transmembrane region" description="Helical" evidence="9">
    <location>
        <begin position="965"/>
        <end position="986"/>
    </location>
</feature>
<feature type="transmembrane region" description="Helical" evidence="9">
    <location>
        <begin position="541"/>
        <end position="557"/>
    </location>
</feature>
<keyword evidence="5 9" id="KW-0997">Cell inner membrane</keyword>
<keyword evidence="7 9" id="KW-1133">Transmembrane helix</keyword>
<comment type="similarity">
    <text evidence="2 9">Belongs to the resistance-nodulation-cell division (RND) (TC 2.A.6) family.</text>
</comment>
<comment type="caution">
    <text evidence="11">The sequence shown here is derived from an EMBL/GenBank/DDBJ whole genome shotgun (WGS) entry which is preliminary data.</text>
</comment>
<keyword evidence="8 9" id="KW-0472">Membrane</keyword>
<dbReference type="Gene3D" id="3.30.70.1440">
    <property type="entry name" value="Multidrug efflux transporter AcrB pore domain"/>
    <property type="match status" value="1"/>
</dbReference>
<sequence>MPRFFIDRPIFAWVIAIFITLAGVLALPSLPVSQYPNVAPPQITISTAFPGASPEDLYLQVTQPIEEELNGIEGLLYFESTSEATGAVSITVTFESGTDVSQAVVDTQNRLRRVESSLPQQVMQQGVLVEEAGSSFLMVISLVAEENSEYDAVALGDYITRNVLNEVRRVEGVGRAQLFASERAMRVWIDPDKLVGLNLSVDDITAAITQQNAQVAAGSIGAQPNPVSQQTTATILVQGQLRTPEEFGAIVLRSNADGALVRLSDVARVEVDAESYNFNTFLNGQPSAAIGVQLSPTGNALDTSAGVREVMERLAPLFPQGVSYAIPYDTTPFVSASIQTVIMTLIEAVVLVFIVMFVFLQNFRYTIIPTLVVPIALSGTLAVMLIAGFSVNVLTMFAMVLAIGILVDDAIVVVENVERIMATEGLPPKEATRKAMDQITGALIGIVLVLTSVFIPLAFFPGSVGIIYQQFSLTMATSILFSGFLALSLTPALCATFLKPIKAGHGHAKRGPFGWFNRGFDKTTRGYTSGVGYVIARTGRFMVVYLALLAGLGWFYVQIPSAFLPQEDQGFLIANFQGPAGSTANRLREVTSEAEEFILSQPGVANMVTIQGFSFSGQGQNSGLAFITLDDWDERGPAESADALAGTITMRLLQFRDAIAFALSPPPIQGLGNTGGFAFRLQDRANNGTAALLAARDQLLAGVQQSPILGQVNFEGLPSGPQLMLEIDREKANAFGVTFADINQTISASLGSSYVNDFPNAGRMQRVTVQAEERTRMSIDGVLNLNVRNAQGGMVPISAFATADWTLGSAQIVGYNGYPSVRLSGDAAPGYSSGAAIAEMERLAGELPAGFAFEWTGQSLQEIQSGSQAPFLIALSILFVFLCLAALYESWSIPLSVMLVVPLGIIGCVAAVLLRGLSNDVYFIVGIITIVGLSSKNAILIVEVAKDLMIEGMGLMEATLEAARLRFRPILMTSLAFTMGVLPMAIATGASAASQNAIGITVIGGMIAATVLAIFFVPVFFVFVLHWTGMGAKLEKRARENPHGHSPQPPQPEAHPAPAE</sequence>
<accession>A0ABW5CRW7</accession>
<proteinExistence type="inferred from homology"/>
<name>A0ABW5CRW7_9HYPH</name>
<dbReference type="NCBIfam" id="TIGR00915">
    <property type="entry name" value="2A0602"/>
    <property type="match status" value="1"/>
</dbReference>
<dbReference type="Gene3D" id="3.30.2090.10">
    <property type="entry name" value="Multidrug efflux transporter AcrB TolC docking domain, DN and DC subdomains"/>
    <property type="match status" value="2"/>
</dbReference>
<dbReference type="PANTHER" id="PTHR32063">
    <property type="match status" value="1"/>
</dbReference>
<feature type="transmembrane region" description="Helical" evidence="9">
    <location>
        <begin position="393"/>
        <end position="414"/>
    </location>
</feature>
<dbReference type="PANTHER" id="PTHR32063:SF10">
    <property type="entry name" value="EFFLUX PUMP MEMBRANE TRANSPORTER"/>
    <property type="match status" value="1"/>
</dbReference>
<evidence type="ECO:0000256" key="3">
    <source>
        <dbReference type="ARBA" id="ARBA00022448"/>
    </source>
</evidence>
<evidence type="ECO:0000313" key="11">
    <source>
        <dbReference type="EMBL" id="MFD2238742.1"/>
    </source>
</evidence>
<evidence type="ECO:0000256" key="2">
    <source>
        <dbReference type="ARBA" id="ARBA00010942"/>
    </source>
</evidence>
<evidence type="ECO:0000256" key="1">
    <source>
        <dbReference type="ARBA" id="ARBA00004429"/>
    </source>
</evidence>
<comment type="subcellular location">
    <subcellularLocation>
        <location evidence="1 9">Cell inner membrane</location>
        <topology evidence="1 9">Multi-pass membrane protein</topology>
    </subcellularLocation>
</comment>
<evidence type="ECO:0000256" key="7">
    <source>
        <dbReference type="ARBA" id="ARBA00022989"/>
    </source>
</evidence>
<dbReference type="InterPro" id="IPR027463">
    <property type="entry name" value="AcrB_DN_DC_subdom"/>
</dbReference>
<keyword evidence="12" id="KW-1185">Reference proteome</keyword>
<dbReference type="PRINTS" id="PR00702">
    <property type="entry name" value="ACRIFLAVINRP"/>
</dbReference>
<evidence type="ECO:0000256" key="8">
    <source>
        <dbReference type="ARBA" id="ARBA00023136"/>
    </source>
</evidence>
<organism evidence="11 12">
    <name type="scientific">Aureimonas populi</name>
    <dbReference type="NCBI Taxonomy" id="1701758"/>
    <lineage>
        <taxon>Bacteria</taxon>
        <taxon>Pseudomonadati</taxon>
        <taxon>Pseudomonadota</taxon>
        <taxon>Alphaproteobacteria</taxon>
        <taxon>Hyphomicrobiales</taxon>
        <taxon>Aurantimonadaceae</taxon>
        <taxon>Aureimonas</taxon>
    </lineage>
</organism>
<evidence type="ECO:0000256" key="6">
    <source>
        <dbReference type="ARBA" id="ARBA00022692"/>
    </source>
</evidence>
<dbReference type="SUPFAM" id="SSF82866">
    <property type="entry name" value="Multidrug efflux transporter AcrB transmembrane domain"/>
    <property type="match status" value="2"/>
</dbReference>
<dbReference type="EMBL" id="JBHUIJ010000022">
    <property type="protein sequence ID" value="MFD2238742.1"/>
    <property type="molecule type" value="Genomic_DNA"/>
</dbReference>
<evidence type="ECO:0000256" key="4">
    <source>
        <dbReference type="ARBA" id="ARBA00022475"/>
    </source>
</evidence>
<feature type="transmembrane region" description="Helical" evidence="9">
    <location>
        <begin position="435"/>
        <end position="459"/>
    </location>
</feature>
<dbReference type="Gene3D" id="3.30.70.1320">
    <property type="entry name" value="Multidrug efflux transporter AcrB pore domain like"/>
    <property type="match status" value="1"/>
</dbReference>
<keyword evidence="4" id="KW-1003">Cell membrane</keyword>
<evidence type="ECO:0000313" key="12">
    <source>
        <dbReference type="Proteomes" id="UP001597371"/>
    </source>
</evidence>
<dbReference type="NCBIfam" id="NF000282">
    <property type="entry name" value="RND_permease_1"/>
    <property type="match status" value="1"/>
</dbReference>
<dbReference type="Gene3D" id="1.20.1640.10">
    <property type="entry name" value="Multidrug efflux transporter AcrB transmembrane domain"/>
    <property type="match status" value="2"/>
</dbReference>
<reference evidence="12" key="1">
    <citation type="journal article" date="2019" name="Int. J. Syst. Evol. Microbiol.">
        <title>The Global Catalogue of Microorganisms (GCM) 10K type strain sequencing project: providing services to taxonomists for standard genome sequencing and annotation.</title>
        <authorList>
            <consortium name="The Broad Institute Genomics Platform"/>
            <consortium name="The Broad Institute Genome Sequencing Center for Infectious Disease"/>
            <person name="Wu L."/>
            <person name="Ma J."/>
        </authorList>
    </citation>
    <scope>NUCLEOTIDE SEQUENCE [LARGE SCALE GENOMIC DNA]</scope>
    <source>
        <strain evidence="12">ZS-35-S2</strain>
    </source>
</reference>
<keyword evidence="6 9" id="KW-0812">Transmembrane</keyword>
<dbReference type="Gene3D" id="3.30.70.1430">
    <property type="entry name" value="Multidrug efflux transporter AcrB pore domain"/>
    <property type="match status" value="2"/>
</dbReference>
<feature type="transmembrane region" description="Helical" evidence="9">
    <location>
        <begin position="341"/>
        <end position="360"/>
    </location>
</feature>
<dbReference type="InterPro" id="IPR001036">
    <property type="entry name" value="Acrflvin-R"/>
</dbReference>
<feature type="transmembrane region" description="Helical" evidence="9">
    <location>
        <begin position="367"/>
        <end position="387"/>
    </location>
</feature>
<dbReference type="SUPFAM" id="SSF82693">
    <property type="entry name" value="Multidrug efflux transporter AcrB pore domain, PN1, PN2, PC1 and PC2 subdomains"/>
    <property type="match status" value="3"/>
</dbReference>
<feature type="transmembrane region" description="Helical" evidence="9">
    <location>
        <begin position="998"/>
        <end position="1027"/>
    </location>
</feature>
<evidence type="ECO:0000256" key="9">
    <source>
        <dbReference type="RuleBase" id="RU364070"/>
    </source>
</evidence>
<dbReference type="Proteomes" id="UP001597371">
    <property type="component" value="Unassembled WGS sequence"/>
</dbReference>
<gene>
    <name evidence="11" type="ORF">ACFSKQ_14905</name>
</gene>
<dbReference type="RefSeq" id="WP_209737210.1">
    <property type="nucleotide sequence ID" value="NZ_CP072611.1"/>
</dbReference>
<feature type="compositionally biased region" description="Pro residues" evidence="10">
    <location>
        <begin position="1047"/>
        <end position="1060"/>
    </location>
</feature>